<protein>
    <submittedName>
        <fullName evidence="1">Uncharacterized protein</fullName>
    </submittedName>
</protein>
<proteinExistence type="predicted"/>
<comment type="caution">
    <text evidence="1">The sequence shown here is derived from an EMBL/GenBank/DDBJ whole genome shotgun (WGS) entry which is preliminary data.</text>
</comment>
<organism evidence="1 2">
    <name type="scientific">Caldimonas mangrovi</name>
    <dbReference type="NCBI Taxonomy" id="2944811"/>
    <lineage>
        <taxon>Bacteria</taxon>
        <taxon>Pseudomonadati</taxon>
        <taxon>Pseudomonadota</taxon>
        <taxon>Betaproteobacteria</taxon>
        <taxon>Burkholderiales</taxon>
        <taxon>Sphaerotilaceae</taxon>
        <taxon>Caldimonas</taxon>
    </lineage>
</organism>
<name>A0ABT0YHR5_9BURK</name>
<accession>A0ABT0YHR5</accession>
<sequence>MRLRREPDWRAAAQSLVDGCASLDGVEPRVQLVERVCVRLGDELYPAFLKVMCLVGACGDAQARRLVAGALAHAVATGRLPSGRLAAWGSSGGLEQAPRTAGLGPIEFLCAWYERPAGPQLLSAAAFERAAGPLIELVSTDDTARSLYCAKLQADAEDPLIGGAWSRSGRTALAALARSWRAGEPATQVIERYLDAFNGPGAWPPAAPARFG</sequence>
<keyword evidence="2" id="KW-1185">Reference proteome</keyword>
<dbReference type="RefSeq" id="WP_251776414.1">
    <property type="nucleotide sequence ID" value="NZ_JAMKFE010000001.1"/>
</dbReference>
<evidence type="ECO:0000313" key="2">
    <source>
        <dbReference type="Proteomes" id="UP001165541"/>
    </source>
</evidence>
<gene>
    <name evidence="1" type="ORF">M8A51_01890</name>
</gene>
<evidence type="ECO:0000313" key="1">
    <source>
        <dbReference type="EMBL" id="MCM5678275.1"/>
    </source>
</evidence>
<dbReference type="EMBL" id="JAMKFE010000001">
    <property type="protein sequence ID" value="MCM5678275.1"/>
    <property type="molecule type" value="Genomic_DNA"/>
</dbReference>
<reference evidence="1" key="1">
    <citation type="submission" date="2022-05" db="EMBL/GenBank/DDBJ databases">
        <title>Schlegelella sp. nov., isolated from mangrove soil.</title>
        <authorList>
            <person name="Liu Y."/>
            <person name="Ge X."/>
            <person name="Liu W."/>
        </authorList>
    </citation>
    <scope>NUCLEOTIDE SEQUENCE</scope>
    <source>
        <strain evidence="1">S2-27</strain>
    </source>
</reference>
<dbReference type="Proteomes" id="UP001165541">
    <property type="component" value="Unassembled WGS sequence"/>
</dbReference>